<proteinExistence type="predicted"/>
<evidence type="ECO:0000313" key="1">
    <source>
        <dbReference type="EMBL" id="PCR91263.1"/>
    </source>
</evidence>
<accession>A0A2A5QWV5</accession>
<comment type="caution">
    <text evidence="1">The sequence shown here is derived from an EMBL/GenBank/DDBJ whole genome shotgun (WGS) entry which is preliminary data.</text>
</comment>
<dbReference type="Proteomes" id="UP000219689">
    <property type="component" value="Unassembled WGS sequence"/>
</dbReference>
<keyword evidence="2" id="KW-1185">Reference proteome</keyword>
<protein>
    <submittedName>
        <fullName evidence="1">Uncharacterized protein</fullName>
    </submittedName>
</protein>
<reference evidence="1 2" key="1">
    <citation type="submission" date="2017-09" db="EMBL/GenBank/DDBJ databases">
        <title>Genome sequences of Natrinema ejinorence JCM 13890T.</title>
        <authorList>
            <person name="Roh S.W."/>
            <person name="Kim Y.B."/>
            <person name="Kim J.Y."/>
        </authorList>
    </citation>
    <scope>NUCLEOTIDE SEQUENCE [LARGE SCALE GENOMIC DNA]</scope>
    <source>
        <strain evidence="1 2">JCM 13890</strain>
    </source>
</reference>
<gene>
    <name evidence="1" type="ORF">CP557_12445</name>
</gene>
<dbReference type="AlphaFoldDB" id="A0A2A5QWV5"/>
<dbReference type="EMBL" id="NXNI01000001">
    <property type="protein sequence ID" value="PCR91263.1"/>
    <property type="molecule type" value="Genomic_DNA"/>
</dbReference>
<evidence type="ECO:0000313" key="2">
    <source>
        <dbReference type="Proteomes" id="UP000219689"/>
    </source>
</evidence>
<name>A0A2A5QWV5_9EURY</name>
<organism evidence="1 2">
    <name type="scientific">Natrinema ejinorense</name>
    <dbReference type="NCBI Taxonomy" id="373386"/>
    <lineage>
        <taxon>Archaea</taxon>
        <taxon>Methanobacteriati</taxon>
        <taxon>Methanobacteriota</taxon>
        <taxon>Stenosarchaea group</taxon>
        <taxon>Halobacteria</taxon>
        <taxon>Halobacteriales</taxon>
        <taxon>Natrialbaceae</taxon>
        <taxon>Natrinema</taxon>
    </lineage>
</organism>
<sequence>MSRPLETGAGAVERLYGPLDGLIDPRVTSLPLPRGEITRSWPSSWAKSSPLERSVPCES</sequence>